<evidence type="ECO:0000313" key="1">
    <source>
        <dbReference type="EMBL" id="BBC35706.1"/>
    </source>
</evidence>
<dbReference type="EMBL" id="AP018448">
    <property type="protein sequence ID" value="BBC35706.1"/>
    <property type="molecule type" value="Genomic_DNA"/>
</dbReference>
<reference evidence="1 2" key="1">
    <citation type="journal article" date="2010" name="ChemBioChem">
        <title>Cloning and characterization of the biosynthetic gene cluster of 16-membered macrolide antibiotic FD-891: involvement of a dual functional cytochrome P450 monooxygenase catalyzing epoxidation and hydroxylation.</title>
        <authorList>
            <person name="Kudo F."/>
            <person name="Motegi A."/>
            <person name="Mizoue K."/>
            <person name="Eguchi T."/>
        </authorList>
    </citation>
    <scope>NUCLEOTIDE SEQUENCE [LARGE SCALE GENOMIC DNA]</scope>
    <source>
        <strain evidence="1 2">A-8890</strain>
    </source>
</reference>
<keyword evidence="2" id="KW-1185">Reference proteome</keyword>
<reference evidence="1 2" key="2">
    <citation type="journal article" date="2023" name="ChemBioChem">
        <title>Acyltransferase Domain Exchange between Two Independent Type I Polyketide Synthases in the Same Producer Strain of Macrolide Antibiotics.</title>
        <authorList>
            <person name="Kudo F."/>
            <person name="Kishikawa K."/>
            <person name="Tsuboi K."/>
            <person name="Kido T."/>
            <person name="Usui T."/>
            <person name="Hashimoto J."/>
            <person name="Shin-Ya K."/>
            <person name="Miyanaga A."/>
            <person name="Eguchi T."/>
        </authorList>
    </citation>
    <scope>NUCLEOTIDE SEQUENCE [LARGE SCALE GENOMIC DNA]</scope>
    <source>
        <strain evidence="1 2">A-8890</strain>
    </source>
</reference>
<accession>A0ABM7FF93</accession>
<organism evidence="1 2">
    <name type="scientific">Streptomyces graminofaciens</name>
    <dbReference type="NCBI Taxonomy" id="68212"/>
    <lineage>
        <taxon>Bacteria</taxon>
        <taxon>Bacillati</taxon>
        <taxon>Actinomycetota</taxon>
        <taxon>Actinomycetes</taxon>
        <taxon>Kitasatosporales</taxon>
        <taxon>Streptomycetaceae</taxon>
        <taxon>Streptomyces</taxon>
    </lineage>
</organism>
<gene>
    <name evidence="1" type="ORF">SGFS_070000</name>
</gene>
<evidence type="ECO:0000313" key="2">
    <source>
        <dbReference type="Proteomes" id="UP001321542"/>
    </source>
</evidence>
<protein>
    <submittedName>
        <fullName evidence="1">Uncharacterized protein</fullName>
    </submittedName>
</protein>
<name>A0ABM7FF93_9ACTN</name>
<dbReference type="Proteomes" id="UP001321542">
    <property type="component" value="Chromosome"/>
</dbReference>
<proteinExistence type="predicted"/>
<sequence>MLAKALDGGEGEVLRELRATARQGHTPVALLDGSGPGFHEALLSVAEQFAAPAPGGTGRLTFPRLTCGLLAVASGGWNGRDPGRIRSETQRILRLSDARARPPGSAGRWCGRLAARLMSSLPDSGPVVVEVLVEASLEAYSEGMSSPYRRLRRGAVWYRDHPNADGNPKLGLIHLSRHYGTPVSAAARAHAEHHLVRALLADVADAYSASSGVVPRAHRADRPLLLIDNARAPAARRLLQSVLHDRADQTD</sequence>